<evidence type="ECO:0000256" key="2">
    <source>
        <dbReference type="ARBA" id="ARBA00007406"/>
    </source>
</evidence>
<dbReference type="Gene3D" id="3.30.360.10">
    <property type="entry name" value="Dihydrodipicolinate Reductase, domain 2"/>
    <property type="match status" value="1"/>
</dbReference>
<keyword evidence="10 14" id="KW-0324">Glycolysis</keyword>
<feature type="binding site" evidence="14">
    <location>
        <position position="110"/>
    </location>
    <ligand>
        <name>NAD(+)</name>
        <dbReference type="ChEBI" id="CHEBI:57540"/>
    </ligand>
</feature>
<dbReference type="Pfam" id="PF01113">
    <property type="entry name" value="DapB_N"/>
    <property type="match status" value="1"/>
</dbReference>
<evidence type="ECO:0000256" key="16">
    <source>
        <dbReference type="RuleBase" id="RU003388"/>
    </source>
</evidence>
<evidence type="ECO:0000256" key="13">
    <source>
        <dbReference type="ARBA" id="ARBA00048853"/>
    </source>
</evidence>
<dbReference type="EC" id="1.2.1.59" evidence="4 14"/>
<keyword evidence="19" id="KW-1185">Reference proteome</keyword>
<accession>E3GXP7</accession>
<feature type="domain" description="Glyceraldehyde 3-phosphate dehydrogenase NAD(P) binding" evidence="17">
    <location>
        <begin position="2"/>
        <end position="140"/>
    </location>
</feature>
<keyword evidence="8 14" id="KW-0560">Oxidoreductase</keyword>
<evidence type="ECO:0000313" key="19">
    <source>
        <dbReference type="Proteomes" id="UP000002315"/>
    </source>
</evidence>
<evidence type="ECO:0000256" key="5">
    <source>
        <dbReference type="ARBA" id="ARBA00021022"/>
    </source>
</evidence>
<dbReference type="OrthoDB" id="295712at2157"/>
<evidence type="ECO:0000256" key="15">
    <source>
        <dbReference type="PIRSR" id="PIRSR000149-1"/>
    </source>
</evidence>
<comment type="catalytic activity">
    <reaction evidence="12 14 16">
        <text>D-glyceraldehyde 3-phosphate + phosphate + NADP(+) = (2R)-3-phospho-glyceroyl phosphate + NADPH + H(+)</text>
        <dbReference type="Rhea" id="RHEA:10296"/>
        <dbReference type="ChEBI" id="CHEBI:15378"/>
        <dbReference type="ChEBI" id="CHEBI:43474"/>
        <dbReference type="ChEBI" id="CHEBI:57604"/>
        <dbReference type="ChEBI" id="CHEBI:57783"/>
        <dbReference type="ChEBI" id="CHEBI:58349"/>
        <dbReference type="ChEBI" id="CHEBI:59776"/>
        <dbReference type="EC" id="1.2.1.59"/>
    </reaction>
</comment>
<comment type="pathway">
    <text evidence="1 14 16">Carbohydrate degradation; glycolysis; pyruvate from D-glyceraldehyde 3-phosphate: step 1/5.</text>
</comment>
<proteinExistence type="inferred from homology"/>
<dbReference type="SUPFAM" id="SSF51735">
    <property type="entry name" value="NAD(P)-binding Rossmann-fold domains"/>
    <property type="match status" value="1"/>
</dbReference>
<dbReference type="HOGENOM" id="CLU_069533_0_0_2"/>
<feature type="binding site" evidence="14">
    <location>
        <begin position="139"/>
        <end position="141"/>
    </location>
    <ligand>
        <name>D-glyceraldehyde 3-phosphate</name>
        <dbReference type="ChEBI" id="CHEBI:59776"/>
    </ligand>
</feature>
<feature type="binding site" evidence="14">
    <location>
        <begin position="11"/>
        <end position="12"/>
    </location>
    <ligand>
        <name>NAD(+)</name>
        <dbReference type="ChEBI" id="CHEBI:57540"/>
    </ligand>
</feature>
<evidence type="ECO:0000256" key="1">
    <source>
        <dbReference type="ARBA" id="ARBA00004869"/>
    </source>
</evidence>
<gene>
    <name evidence="14" type="primary">gap</name>
    <name evidence="18" type="ordered locus">Mfer_0276</name>
</gene>
<comment type="similarity">
    <text evidence="2 14 16">Belongs to the glyceraldehyde-3-phosphate dehydrogenase family.</text>
</comment>
<dbReference type="GO" id="GO:0047100">
    <property type="term" value="F:glyceraldehyde-3-phosphate dehydrogenase (NADP+) (phosphorylating) activity"/>
    <property type="evidence" value="ECO:0007669"/>
    <property type="project" value="RHEA"/>
</dbReference>
<dbReference type="GO" id="GO:0006096">
    <property type="term" value="P:glycolytic process"/>
    <property type="evidence" value="ECO:0007669"/>
    <property type="project" value="UniProtKB-UniRule"/>
</dbReference>
<dbReference type="GO" id="GO:0050661">
    <property type="term" value="F:NADP binding"/>
    <property type="evidence" value="ECO:0007669"/>
    <property type="project" value="UniProtKB-UniRule"/>
</dbReference>
<keyword evidence="9 14" id="KW-0520">NAD</keyword>
<dbReference type="InterPro" id="IPR006436">
    <property type="entry name" value="Glyceraldehyde-3-P_DH_2_arc"/>
</dbReference>
<dbReference type="HAMAP" id="MF_00559">
    <property type="entry name" value="G3P_dehdrog_arch"/>
    <property type="match status" value="1"/>
</dbReference>
<dbReference type="InterPro" id="IPR020831">
    <property type="entry name" value="GlycerAld/Erythrose_P_DH"/>
</dbReference>
<name>E3GXP7_METFV</name>
<dbReference type="SMART" id="SM00846">
    <property type="entry name" value="Gp_dh_N"/>
    <property type="match status" value="1"/>
</dbReference>
<dbReference type="UniPathway" id="UPA00109">
    <property type="reaction ID" value="UER00184"/>
</dbReference>
<keyword evidence="7 14" id="KW-0521">NADP</keyword>
<protein>
    <recommendedName>
        <fullName evidence="5 14">Glyceraldehyde-3-phosphate dehydrogenase</fullName>
        <shortName evidence="14">GAPDH</shortName>
        <ecNumber evidence="4 14">1.2.1.59</ecNumber>
    </recommendedName>
    <alternativeName>
        <fullName evidence="11 14">NAD(P)-dependent glyceraldehyde-3-phosphate dehydrogenase</fullName>
    </alternativeName>
</protein>
<evidence type="ECO:0000256" key="6">
    <source>
        <dbReference type="ARBA" id="ARBA00022490"/>
    </source>
</evidence>
<dbReference type="EMBL" id="CP002278">
    <property type="protein sequence ID" value="ADP77079.1"/>
    <property type="molecule type" value="Genomic_DNA"/>
</dbReference>
<comment type="catalytic activity">
    <reaction evidence="13 14 16">
        <text>D-glyceraldehyde 3-phosphate + phosphate + NAD(+) = (2R)-3-phospho-glyceroyl phosphate + NADH + H(+)</text>
        <dbReference type="Rhea" id="RHEA:10300"/>
        <dbReference type="ChEBI" id="CHEBI:15378"/>
        <dbReference type="ChEBI" id="CHEBI:43474"/>
        <dbReference type="ChEBI" id="CHEBI:57540"/>
        <dbReference type="ChEBI" id="CHEBI:57604"/>
        <dbReference type="ChEBI" id="CHEBI:57945"/>
        <dbReference type="ChEBI" id="CHEBI:59776"/>
        <dbReference type="EC" id="1.2.1.59"/>
    </reaction>
</comment>
<evidence type="ECO:0000256" key="11">
    <source>
        <dbReference type="ARBA" id="ARBA00030647"/>
    </source>
</evidence>
<dbReference type="GO" id="GO:0005737">
    <property type="term" value="C:cytoplasm"/>
    <property type="evidence" value="ECO:0007669"/>
    <property type="project" value="UniProtKB-SubCell"/>
</dbReference>
<dbReference type="GO" id="GO:0051287">
    <property type="term" value="F:NAD binding"/>
    <property type="evidence" value="ECO:0007669"/>
    <property type="project" value="UniProtKB-UniRule"/>
</dbReference>
<evidence type="ECO:0000256" key="9">
    <source>
        <dbReference type="ARBA" id="ARBA00023027"/>
    </source>
</evidence>
<dbReference type="Pfam" id="PF02800">
    <property type="entry name" value="Gp_dh_C"/>
    <property type="match status" value="1"/>
</dbReference>
<evidence type="ECO:0000313" key="18">
    <source>
        <dbReference type="EMBL" id="ADP77079.1"/>
    </source>
</evidence>
<evidence type="ECO:0000259" key="17">
    <source>
        <dbReference type="SMART" id="SM00846"/>
    </source>
</evidence>
<dbReference type="PROSITE" id="PS00071">
    <property type="entry name" value="GAPDH"/>
    <property type="match status" value="1"/>
</dbReference>
<dbReference type="GO" id="GO:0004365">
    <property type="term" value="F:glyceraldehyde-3-phosphate dehydrogenase (NAD+) (phosphorylating) activity"/>
    <property type="evidence" value="ECO:0007669"/>
    <property type="project" value="UniProtKB-UniRule"/>
</dbReference>
<dbReference type="NCBIfam" id="NF003251">
    <property type="entry name" value="PRK04207.1"/>
    <property type="match status" value="1"/>
</dbReference>
<dbReference type="PIRSF" id="PIRSF000149">
    <property type="entry name" value="GAP_DH"/>
    <property type="match status" value="1"/>
</dbReference>
<dbReference type="Proteomes" id="UP000002315">
    <property type="component" value="Chromosome"/>
</dbReference>
<dbReference type="SUPFAM" id="SSF55347">
    <property type="entry name" value="Glyceraldehyde-3-phosphate dehydrogenase-like, C-terminal domain"/>
    <property type="match status" value="1"/>
</dbReference>
<reference evidence="18 19" key="1">
    <citation type="journal article" date="2010" name="Stand. Genomic Sci.">
        <title>Complete genome sequence of Methanothermus fervidus type strain (V24S).</title>
        <authorList>
            <person name="Anderson I."/>
            <person name="Djao O.D."/>
            <person name="Misra M."/>
            <person name="Chertkov O."/>
            <person name="Nolan M."/>
            <person name="Lucas S."/>
            <person name="Lapidus A."/>
            <person name="Del Rio T.G."/>
            <person name="Tice H."/>
            <person name="Cheng J.F."/>
            <person name="Tapia R."/>
            <person name="Han C."/>
            <person name="Goodwin L."/>
            <person name="Pitluck S."/>
            <person name="Liolios K."/>
            <person name="Ivanova N."/>
            <person name="Mavromatis K."/>
            <person name="Mikhailova N."/>
            <person name="Pati A."/>
            <person name="Brambilla E."/>
            <person name="Chen A."/>
            <person name="Palaniappan K."/>
            <person name="Land M."/>
            <person name="Hauser L."/>
            <person name="Chang Y.J."/>
            <person name="Jeffries C.D."/>
            <person name="Sikorski J."/>
            <person name="Spring S."/>
            <person name="Rohde M."/>
            <person name="Eichinger K."/>
            <person name="Huber H."/>
            <person name="Wirth R."/>
            <person name="Goker M."/>
            <person name="Detter J.C."/>
            <person name="Woyke T."/>
            <person name="Bristow J."/>
            <person name="Eisen J.A."/>
            <person name="Markowitz V."/>
            <person name="Hugenholtz P."/>
            <person name="Klenk H.P."/>
            <person name="Kyrpides N.C."/>
        </authorList>
    </citation>
    <scope>NUCLEOTIDE SEQUENCE [LARGE SCALE GENOMIC DNA]</scope>
    <source>
        <strain evidence="19">ATCC 43054 / DSM 2088 / JCM 10308 / V24 S</strain>
    </source>
</reference>
<dbReference type="InterPro" id="IPR000846">
    <property type="entry name" value="DapB_N"/>
</dbReference>
<feature type="binding site" evidence="14">
    <location>
        <begin position="194"/>
        <end position="195"/>
    </location>
    <ligand>
        <name>D-glyceraldehyde 3-phosphate</name>
        <dbReference type="ChEBI" id="CHEBI:59776"/>
    </ligand>
</feature>
<evidence type="ECO:0000256" key="14">
    <source>
        <dbReference type="HAMAP-Rule" id="MF_00559"/>
    </source>
</evidence>
<dbReference type="CDD" id="cd02278">
    <property type="entry name" value="GAPDH_II_N"/>
    <property type="match status" value="1"/>
</dbReference>
<feature type="active site" description="Nucleophile" evidence="14 15">
    <location>
        <position position="140"/>
    </location>
</feature>
<dbReference type="GO" id="GO:0009089">
    <property type="term" value="P:lysine biosynthetic process via diaminopimelate"/>
    <property type="evidence" value="ECO:0007669"/>
    <property type="project" value="InterPro"/>
</dbReference>
<dbReference type="NCBIfam" id="TIGR01546">
    <property type="entry name" value="GAPDH-II_archae"/>
    <property type="match status" value="1"/>
</dbReference>
<evidence type="ECO:0000256" key="8">
    <source>
        <dbReference type="ARBA" id="ARBA00023002"/>
    </source>
</evidence>
<dbReference type="Gene3D" id="3.40.50.720">
    <property type="entry name" value="NAD(P)-binding Rossmann-like Domain"/>
    <property type="match status" value="1"/>
</dbReference>
<dbReference type="STRING" id="523846.Mfer_0276"/>
<comment type="subunit">
    <text evidence="3 14 16">Homotetramer.</text>
</comment>
<dbReference type="CDD" id="cd18127">
    <property type="entry name" value="GAPDH_II_C"/>
    <property type="match status" value="1"/>
</dbReference>
<dbReference type="InterPro" id="IPR020830">
    <property type="entry name" value="GlycerAld_3-P_DH_AS"/>
</dbReference>
<dbReference type="InterPro" id="IPR020829">
    <property type="entry name" value="GlycerAld_3-P_DH_cat"/>
</dbReference>
<evidence type="ECO:0000256" key="7">
    <source>
        <dbReference type="ARBA" id="ARBA00022857"/>
    </source>
</evidence>
<evidence type="ECO:0000256" key="12">
    <source>
        <dbReference type="ARBA" id="ARBA00048067"/>
    </source>
</evidence>
<evidence type="ECO:0000256" key="4">
    <source>
        <dbReference type="ARBA" id="ARBA00013024"/>
    </source>
</evidence>
<feature type="binding site" evidence="14">
    <location>
        <position position="168"/>
    </location>
    <ligand>
        <name>NAD(+)</name>
        <dbReference type="ChEBI" id="CHEBI:57540"/>
    </ligand>
</feature>
<comment type="subcellular location">
    <subcellularLocation>
        <location evidence="14 16">Cytoplasm</location>
    </subcellularLocation>
</comment>
<dbReference type="KEGG" id="mfv:Mfer_0276"/>
<dbReference type="InterPro" id="IPR020828">
    <property type="entry name" value="GlycerAld_3-P_DH_NAD(P)-bd"/>
</dbReference>
<dbReference type="SMR" id="E3GXP7"/>
<organism evidence="18 19">
    <name type="scientific">Methanothermus fervidus (strain ATCC 43054 / DSM 2088 / JCM 10308 / V24 S)</name>
    <dbReference type="NCBI Taxonomy" id="523846"/>
    <lineage>
        <taxon>Archaea</taxon>
        <taxon>Methanobacteriati</taxon>
        <taxon>Methanobacteriota</taxon>
        <taxon>Methanomada group</taxon>
        <taxon>Methanobacteria</taxon>
        <taxon>Methanobacteriales</taxon>
        <taxon>Methanothermaceae</taxon>
        <taxon>Methanothermus</taxon>
    </lineage>
</organism>
<dbReference type="InterPro" id="IPR036291">
    <property type="entry name" value="NAD(P)-bd_dom_sf"/>
</dbReference>
<sequence>MKAVAINGYGTVGKRVADAIAQQDDMKVIGVSKTRPDFEARMALKKGYDLYVAIPERVKLFEKAGIEVAGTVDDMLDEADIVIDCTPEGIGAKNLKMYKEKGIKAIFQGGEKHEDIGLSFNSLSNYEESYGKDYTRVVSCNTTGLCRTLKPLHDSFGIKKVRAVIVRRGADPAQVSKGPINAIIPNPPKLPSHHGPDVKTVLDINIDTMAVIVPTTLMHQHNVMVEVEETPTVDDIIDVFEDTPRVILISAEDGLTSTAEIMEYAKELGRSRNDLFEIPVWRESITVVDNEIYYMQAVHQESDIVPENVDAVRAILEMEEDKYKSINKTNKAMNILQ</sequence>
<dbReference type="GO" id="GO:0008839">
    <property type="term" value="F:4-hydroxy-tetrahydrodipicolinate reductase"/>
    <property type="evidence" value="ECO:0007669"/>
    <property type="project" value="InterPro"/>
</dbReference>
<evidence type="ECO:0000256" key="10">
    <source>
        <dbReference type="ARBA" id="ARBA00023152"/>
    </source>
</evidence>
<evidence type="ECO:0000256" key="3">
    <source>
        <dbReference type="ARBA" id="ARBA00011881"/>
    </source>
</evidence>
<keyword evidence="6 14" id="KW-0963">Cytoplasm</keyword>
<dbReference type="AlphaFoldDB" id="E3GXP7"/>
<feature type="binding site" evidence="14">
    <location>
        <position position="300"/>
    </location>
    <ligand>
        <name>NAD(+)</name>
        <dbReference type="ChEBI" id="CHEBI:57540"/>
    </ligand>
</feature>